<evidence type="ECO:0000313" key="2">
    <source>
        <dbReference type="Proteomes" id="UP000033580"/>
    </source>
</evidence>
<proteinExistence type="predicted"/>
<dbReference type="EMBL" id="LAOR01000206">
    <property type="protein sequence ID" value="KJW05880.1"/>
    <property type="molecule type" value="Genomic_DNA"/>
</dbReference>
<sequence length="72" mass="7664">MGSAGSRAPEALKELLDLLEDSRLKALEAKGINFSSISNILGKAGSRAPEALKELLDLLEDSRLKTLEAKGI</sequence>
<protein>
    <submittedName>
        <fullName evidence="1">Uncharacterized protein</fullName>
    </submittedName>
</protein>
<feature type="non-terminal residue" evidence="1">
    <location>
        <position position="72"/>
    </location>
</feature>
<organism evidence="1 2">
    <name type="scientific">Orientia tsutsugamushi str. UT144</name>
    <dbReference type="NCBI Taxonomy" id="1441384"/>
    <lineage>
        <taxon>Bacteria</taxon>
        <taxon>Pseudomonadati</taxon>
        <taxon>Pseudomonadota</taxon>
        <taxon>Alphaproteobacteria</taxon>
        <taxon>Rickettsiales</taxon>
        <taxon>Rickettsiaceae</taxon>
        <taxon>Rickettsieae</taxon>
        <taxon>Orientia</taxon>
    </lineage>
</organism>
<name>A0A0F3RHG7_ORITS</name>
<evidence type="ECO:0000313" key="1">
    <source>
        <dbReference type="EMBL" id="KJW05880.1"/>
    </source>
</evidence>
<gene>
    <name evidence="1" type="ORF">OTUT144_2096</name>
</gene>
<reference evidence="1 2" key="1">
    <citation type="submission" date="2015-01" db="EMBL/GenBank/DDBJ databases">
        <title>Genome Sequencing of Rickettsiales.</title>
        <authorList>
            <person name="Daugherty S.C."/>
            <person name="Su Q."/>
            <person name="Abolude K."/>
            <person name="Beier-Sexton M."/>
            <person name="Carlyon J.A."/>
            <person name="Carter R."/>
            <person name="Day N.P."/>
            <person name="Dumler S.J."/>
            <person name="Dyachenko V."/>
            <person name="Godinez A."/>
            <person name="Kurtti T.J."/>
            <person name="Lichay M."/>
            <person name="Mullins K.E."/>
            <person name="Ott S."/>
            <person name="Pappas-Brown V."/>
            <person name="Paris D.H."/>
            <person name="Patel P."/>
            <person name="Richards A.L."/>
            <person name="Sadzewicz L."/>
            <person name="Sears K."/>
            <person name="Seidman D."/>
            <person name="Sengamalay N."/>
            <person name="Stenos J."/>
            <person name="Tallon L.J."/>
            <person name="Vincent G."/>
            <person name="Fraser C.M."/>
            <person name="Munderloh U."/>
            <person name="Dunning-Hotopp J.C."/>
        </authorList>
    </citation>
    <scope>NUCLEOTIDE SEQUENCE [LARGE SCALE GENOMIC DNA]</scope>
    <source>
        <strain evidence="1 2">UT144</strain>
    </source>
</reference>
<accession>A0A0F3RHG7</accession>
<dbReference type="Proteomes" id="UP000033580">
    <property type="component" value="Unassembled WGS sequence"/>
</dbReference>
<dbReference type="AlphaFoldDB" id="A0A0F3RHG7"/>
<comment type="caution">
    <text evidence="1">The sequence shown here is derived from an EMBL/GenBank/DDBJ whole genome shotgun (WGS) entry which is preliminary data.</text>
</comment>